<evidence type="ECO:0000313" key="3">
    <source>
        <dbReference type="EMBL" id="CAF1495833.1"/>
    </source>
</evidence>
<dbReference type="Pfam" id="PF01344">
    <property type="entry name" value="Kelch_1"/>
    <property type="match status" value="1"/>
</dbReference>
<feature type="transmembrane region" description="Helical" evidence="2">
    <location>
        <begin position="125"/>
        <end position="143"/>
    </location>
</feature>
<protein>
    <submittedName>
        <fullName evidence="3">Uncharacterized protein</fullName>
    </submittedName>
</protein>
<evidence type="ECO:0000313" key="4">
    <source>
        <dbReference type="Proteomes" id="UP000663860"/>
    </source>
</evidence>
<name>A0A815SNM4_9BILA</name>
<evidence type="ECO:0000256" key="2">
    <source>
        <dbReference type="SAM" id="Phobius"/>
    </source>
</evidence>
<dbReference type="SUPFAM" id="SSF117281">
    <property type="entry name" value="Kelch motif"/>
    <property type="match status" value="1"/>
</dbReference>
<dbReference type="InterPro" id="IPR006652">
    <property type="entry name" value="Kelch_1"/>
</dbReference>
<accession>A0A815SNM4</accession>
<keyword evidence="2" id="KW-0472">Membrane</keyword>
<dbReference type="EMBL" id="CAJNOE010002928">
    <property type="protein sequence ID" value="CAF1495833.1"/>
    <property type="molecule type" value="Genomic_DNA"/>
</dbReference>
<gene>
    <name evidence="3" type="ORF">IZO911_LOCUS44740</name>
</gene>
<reference evidence="3" key="1">
    <citation type="submission" date="2021-02" db="EMBL/GenBank/DDBJ databases">
        <authorList>
            <person name="Nowell W R."/>
        </authorList>
    </citation>
    <scope>NUCLEOTIDE SEQUENCE</scope>
</reference>
<keyword evidence="2" id="KW-1133">Transmembrane helix</keyword>
<keyword evidence="2" id="KW-0812">Transmembrane</keyword>
<organism evidence="3 4">
    <name type="scientific">Adineta steineri</name>
    <dbReference type="NCBI Taxonomy" id="433720"/>
    <lineage>
        <taxon>Eukaryota</taxon>
        <taxon>Metazoa</taxon>
        <taxon>Spiralia</taxon>
        <taxon>Gnathifera</taxon>
        <taxon>Rotifera</taxon>
        <taxon>Eurotatoria</taxon>
        <taxon>Bdelloidea</taxon>
        <taxon>Adinetida</taxon>
        <taxon>Adinetidae</taxon>
        <taxon>Adineta</taxon>
    </lineage>
</organism>
<evidence type="ECO:0000256" key="1">
    <source>
        <dbReference type="ARBA" id="ARBA00022441"/>
    </source>
</evidence>
<proteinExistence type="predicted"/>
<comment type="caution">
    <text evidence="3">The sequence shown here is derived from an EMBL/GenBank/DDBJ whole genome shotgun (WGS) entry which is preliminary data.</text>
</comment>
<dbReference type="SMART" id="SM00612">
    <property type="entry name" value="Kelch"/>
    <property type="match status" value="1"/>
</dbReference>
<dbReference type="Gene3D" id="2.120.10.80">
    <property type="entry name" value="Kelch-type beta propeller"/>
    <property type="match status" value="1"/>
</dbReference>
<feature type="non-terminal residue" evidence="3">
    <location>
        <position position="418"/>
    </location>
</feature>
<dbReference type="InterPro" id="IPR015915">
    <property type="entry name" value="Kelch-typ_b-propeller"/>
</dbReference>
<dbReference type="Proteomes" id="UP000663860">
    <property type="component" value="Unassembled WGS sequence"/>
</dbReference>
<keyword evidence="1" id="KW-0880">Kelch repeat</keyword>
<dbReference type="AlphaFoldDB" id="A0A815SNM4"/>
<sequence length="418" mass="47283">GSMNLAREGHTASTLANGLVLVAGGYNIDVGYLDSAELYNPSTGTWITTANMTARREFHTASSLANGSVLVTGGHNRFDDIIIFIKLSLQSFHKVLCNKWNIGNIFDSRSSDPLIICREILSTRLYIVLLIISLITLTTYTSINYRIENKIVILPSQSIYENLQNRYANILHSIISQQWIDFIFQTNSTSIWPIDVRTSLSAMWQLIRAFCQSSINIITDAFNQFDNSTLTNTMLLTEELLEAKVQAALSLLRQTAPSTLTQANQLVTRLLTNYIAVTHYFGLTKYNPLFDIDYMNVSLYAGIFENKYILKNSIQICSCQNNGSCPSFANICLYKIFEIFGIYDLNRVKANETLSECFYNQSCLNILLSSYTNSLNISILNQSLSSRSLSTTKIELLINELFLEEMFNQTNYTKYYSP</sequence>